<keyword evidence="3" id="KW-0902">Two-component regulatory system</keyword>
<comment type="caution">
    <text evidence="6">The sequence shown here is derived from an EMBL/GenBank/DDBJ whole genome shotgun (WGS) entry which is preliminary data.</text>
</comment>
<name>A0A202B3S4_CHRVL</name>
<dbReference type="GO" id="GO:0016301">
    <property type="term" value="F:kinase activity"/>
    <property type="evidence" value="ECO:0007669"/>
    <property type="project" value="UniProtKB-KW"/>
</dbReference>
<evidence type="ECO:0000313" key="6">
    <source>
        <dbReference type="EMBL" id="OVE46032.1"/>
    </source>
</evidence>
<dbReference type="InterPro" id="IPR003594">
    <property type="entry name" value="HATPase_dom"/>
</dbReference>
<keyword evidence="4" id="KW-0472">Membrane</keyword>
<keyword evidence="2" id="KW-0418">Kinase</keyword>
<feature type="transmembrane region" description="Helical" evidence="4">
    <location>
        <begin position="285"/>
        <end position="303"/>
    </location>
</feature>
<dbReference type="GO" id="GO:0000160">
    <property type="term" value="P:phosphorelay signal transduction system"/>
    <property type="evidence" value="ECO:0007669"/>
    <property type="project" value="UniProtKB-KW"/>
</dbReference>
<gene>
    <name evidence="6" type="ORF">CBW21_20455</name>
</gene>
<feature type="transmembrane region" description="Helical" evidence="4">
    <location>
        <begin position="116"/>
        <end position="134"/>
    </location>
</feature>
<dbReference type="InterPro" id="IPR005467">
    <property type="entry name" value="His_kinase_dom"/>
</dbReference>
<accession>A0A202B3S4</accession>
<dbReference type="EMBL" id="NHOO01000023">
    <property type="protein sequence ID" value="OVE46032.1"/>
    <property type="molecule type" value="Genomic_DNA"/>
</dbReference>
<dbReference type="Gene3D" id="3.30.565.10">
    <property type="entry name" value="Histidine kinase-like ATPase, C-terminal domain"/>
    <property type="match status" value="1"/>
</dbReference>
<keyword evidence="4" id="KW-1133">Transmembrane helix</keyword>
<evidence type="ECO:0000256" key="1">
    <source>
        <dbReference type="ARBA" id="ARBA00022679"/>
    </source>
</evidence>
<evidence type="ECO:0000256" key="2">
    <source>
        <dbReference type="ARBA" id="ARBA00022777"/>
    </source>
</evidence>
<dbReference type="PANTHER" id="PTHR24421">
    <property type="entry name" value="NITRATE/NITRITE SENSOR PROTEIN NARX-RELATED"/>
    <property type="match status" value="1"/>
</dbReference>
<feature type="transmembrane region" description="Helical" evidence="4">
    <location>
        <begin position="75"/>
        <end position="95"/>
    </location>
</feature>
<feature type="transmembrane region" description="Helical" evidence="4">
    <location>
        <begin position="199"/>
        <end position="216"/>
    </location>
</feature>
<protein>
    <recommendedName>
        <fullName evidence="5">Histidine kinase domain-containing protein</fullName>
    </recommendedName>
</protein>
<dbReference type="InterPro" id="IPR050482">
    <property type="entry name" value="Sensor_HK_TwoCompSys"/>
</dbReference>
<dbReference type="AlphaFoldDB" id="A0A202B3S4"/>
<keyword evidence="7" id="KW-1185">Reference proteome</keyword>
<dbReference type="Proteomes" id="UP000196342">
    <property type="component" value="Unassembled WGS sequence"/>
</dbReference>
<dbReference type="Pfam" id="PF02518">
    <property type="entry name" value="HATPase_c"/>
    <property type="match status" value="1"/>
</dbReference>
<proteinExistence type="predicted"/>
<evidence type="ECO:0000313" key="7">
    <source>
        <dbReference type="Proteomes" id="UP000196342"/>
    </source>
</evidence>
<organism evidence="6 7">
    <name type="scientific">Chromobacterium violaceum</name>
    <dbReference type="NCBI Taxonomy" id="536"/>
    <lineage>
        <taxon>Bacteria</taxon>
        <taxon>Pseudomonadati</taxon>
        <taxon>Pseudomonadota</taxon>
        <taxon>Betaproteobacteria</taxon>
        <taxon>Neisseriales</taxon>
        <taxon>Chromobacteriaceae</taxon>
        <taxon>Chromobacterium</taxon>
    </lineage>
</organism>
<reference evidence="6 7" key="1">
    <citation type="submission" date="2017-05" db="EMBL/GenBank/DDBJ databases">
        <title>Chromobacterium violaceum GHPS1 isolated from Hydrocarbon polluted soil in French Guiana display an awesome secondary metabolite arsenal and a battery of drug and heavy-metal-resistance and detoxification of xenobiotics proteins.</title>
        <authorList>
            <person name="Belbahri L."/>
        </authorList>
    </citation>
    <scope>NUCLEOTIDE SEQUENCE [LARGE SCALE GENOMIC DNA]</scope>
    <source>
        <strain evidence="6 7">GHPS1</strain>
    </source>
</reference>
<dbReference type="PANTHER" id="PTHR24421:SF59">
    <property type="entry name" value="OXYGEN SENSOR HISTIDINE KINASE NREB"/>
    <property type="match status" value="1"/>
</dbReference>
<evidence type="ECO:0000259" key="5">
    <source>
        <dbReference type="PROSITE" id="PS50109"/>
    </source>
</evidence>
<dbReference type="InterPro" id="IPR036890">
    <property type="entry name" value="HATPase_C_sf"/>
</dbReference>
<feature type="transmembrane region" description="Helical" evidence="4">
    <location>
        <begin position="161"/>
        <end position="187"/>
    </location>
</feature>
<dbReference type="PROSITE" id="PS50109">
    <property type="entry name" value="HIS_KIN"/>
    <property type="match status" value="1"/>
</dbReference>
<dbReference type="SMART" id="SM00387">
    <property type="entry name" value="HATPase_c"/>
    <property type="match status" value="1"/>
</dbReference>
<evidence type="ECO:0000256" key="4">
    <source>
        <dbReference type="SAM" id="Phobius"/>
    </source>
</evidence>
<sequence>MAVWPDAALSAGRRGARMCRKIEAADMTNGTVGPIGEAACLAGWRWEASMLDGLRWAARPLAHAGWEMGRDAGGIGPALCYAVGCCAALAALILFMRRNADSMPAFLNAAVLRPGLFRRALLLACLLMLAAGSIDLAQAPAPLLNAQADAWLWPARLARAFSGWLALPDAALLVFAGLIALFMLALWRCLRDEGLPARWWTWLAAQMLIAAALEAWTEPGLGYLVAAELAFLWPWRAAAAGALLQAALIDAALLPYLARVGDGHPACNLPGALPPPFWTMAALDWLQGLVFQAFAFCVGYGWAEARRGSRRQEAANAELQATQLLLTEAVRGAERARIADGLRLLAADQLAGLQLQLRLLRAKPGDAADGDIDAACEAARLLGEELRAAGRPEAAVPFDLPGALTTLCRGIPSPAVRLDIADGLILDEPALAHAVFRCVQEALSNALRHSGAARAAVRLEPARGGVVVTVSDNGRGLDAAAAERSGHGLAGMRERVEGRGGTLDILSPQAGGCCLRVWLPLVGGER</sequence>
<keyword evidence="4" id="KW-0812">Transmembrane</keyword>
<keyword evidence="1" id="KW-0808">Transferase</keyword>
<dbReference type="CDD" id="cd16917">
    <property type="entry name" value="HATPase_UhpB-NarQ-NarX-like"/>
    <property type="match status" value="1"/>
</dbReference>
<dbReference type="SUPFAM" id="SSF55874">
    <property type="entry name" value="ATPase domain of HSP90 chaperone/DNA topoisomerase II/histidine kinase"/>
    <property type="match status" value="1"/>
</dbReference>
<feature type="domain" description="Histidine kinase" evidence="5">
    <location>
        <begin position="439"/>
        <end position="523"/>
    </location>
</feature>
<evidence type="ECO:0000256" key="3">
    <source>
        <dbReference type="ARBA" id="ARBA00023012"/>
    </source>
</evidence>